<dbReference type="NCBIfam" id="TIGR00180">
    <property type="entry name" value="parB_part"/>
    <property type="match status" value="1"/>
</dbReference>
<dbReference type="PANTHER" id="PTHR33375">
    <property type="entry name" value="CHROMOSOME-PARTITIONING PROTEIN PARB-RELATED"/>
    <property type="match status" value="1"/>
</dbReference>
<dbReference type="GO" id="GO:0003677">
    <property type="term" value="F:DNA binding"/>
    <property type="evidence" value="ECO:0007669"/>
    <property type="project" value="InterPro"/>
</dbReference>
<dbReference type="SUPFAM" id="SSF110849">
    <property type="entry name" value="ParB/Sulfiredoxin"/>
    <property type="match status" value="1"/>
</dbReference>
<dbReference type="Gene3D" id="3.90.1530.30">
    <property type="match status" value="1"/>
</dbReference>
<proteinExistence type="inferred from homology"/>
<protein>
    <recommendedName>
        <fullName evidence="8">ParB/Sulfiredoxin domain-containing protein</fullName>
    </recommendedName>
</protein>
<feature type="compositionally biased region" description="Low complexity" evidence="3">
    <location>
        <begin position="196"/>
        <end position="207"/>
    </location>
</feature>
<dbReference type="InterPro" id="IPR050336">
    <property type="entry name" value="Chromosome_partition/occlusion"/>
</dbReference>
<gene>
    <name evidence="6" type="ORF">BFJ72_g15402</name>
</gene>
<dbReference type="Pfam" id="PF17762">
    <property type="entry name" value="HTH_ParB"/>
    <property type="match status" value="1"/>
</dbReference>
<dbReference type="InterPro" id="IPR036086">
    <property type="entry name" value="ParB/Sulfiredoxin_sf"/>
</dbReference>
<dbReference type="InterPro" id="IPR041468">
    <property type="entry name" value="HTH_ParB/Spo0J"/>
</dbReference>
<dbReference type="PANTHER" id="PTHR33375:SF1">
    <property type="entry name" value="CHROMOSOME-PARTITIONING PROTEIN PARB-RELATED"/>
    <property type="match status" value="1"/>
</dbReference>
<feature type="region of interest" description="Disordered" evidence="3">
    <location>
        <begin position="144"/>
        <end position="219"/>
    </location>
</feature>
<evidence type="ECO:0008006" key="8">
    <source>
        <dbReference type="Google" id="ProtNLM"/>
    </source>
</evidence>
<dbReference type="AlphaFoldDB" id="A0A420R9C1"/>
<evidence type="ECO:0000259" key="4">
    <source>
        <dbReference type="Pfam" id="PF02195"/>
    </source>
</evidence>
<dbReference type="InterPro" id="IPR003115">
    <property type="entry name" value="ParB_N"/>
</dbReference>
<feature type="non-terminal residue" evidence="6">
    <location>
        <position position="238"/>
    </location>
</feature>
<evidence type="ECO:0000313" key="7">
    <source>
        <dbReference type="Proteomes" id="UP000283569"/>
    </source>
</evidence>
<dbReference type="EMBL" id="MRDB01000482">
    <property type="protein sequence ID" value="RKL13625.1"/>
    <property type="molecule type" value="Genomic_DNA"/>
</dbReference>
<evidence type="ECO:0000256" key="3">
    <source>
        <dbReference type="SAM" id="MobiDB-lite"/>
    </source>
</evidence>
<dbReference type="Pfam" id="PF02195">
    <property type="entry name" value="ParB_N"/>
    <property type="match status" value="1"/>
</dbReference>
<dbReference type="Gene3D" id="1.10.10.2830">
    <property type="match status" value="1"/>
</dbReference>
<dbReference type="Proteomes" id="UP000283569">
    <property type="component" value="Unassembled WGS sequence"/>
</dbReference>
<organism evidence="6 7">
    <name type="scientific">Gibberella intermedia</name>
    <name type="common">Bulb rot disease fungus</name>
    <name type="synonym">Fusarium proliferatum</name>
    <dbReference type="NCBI Taxonomy" id="948311"/>
    <lineage>
        <taxon>Eukaryota</taxon>
        <taxon>Fungi</taxon>
        <taxon>Dikarya</taxon>
        <taxon>Ascomycota</taxon>
        <taxon>Pezizomycotina</taxon>
        <taxon>Sordariomycetes</taxon>
        <taxon>Hypocreomycetidae</taxon>
        <taxon>Hypocreales</taxon>
        <taxon>Nectriaceae</taxon>
        <taxon>Fusarium</taxon>
        <taxon>Fusarium fujikuroi species complex</taxon>
    </lineage>
</organism>
<feature type="domain" description="ParB-like N-terminal" evidence="4">
    <location>
        <begin position="2"/>
        <end position="41"/>
    </location>
</feature>
<dbReference type="FunFam" id="1.10.10.2830:FF:000001">
    <property type="entry name" value="Chromosome partitioning protein ParB"/>
    <property type="match status" value="1"/>
</dbReference>
<name>A0A420R9C1_GIBIN</name>
<evidence type="ECO:0000313" key="6">
    <source>
        <dbReference type="EMBL" id="RKL13625.1"/>
    </source>
</evidence>
<dbReference type="GO" id="GO:0007059">
    <property type="term" value="P:chromosome segregation"/>
    <property type="evidence" value="ECO:0007669"/>
    <property type="project" value="UniProtKB-KW"/>
</dbReference>
<comment type="similarity">
    <text evidence="1">Belongs to the ParB family.</text>
</comment>
<reference evidence="6 7" key="1">
    <citation type="journal article" date="2018" name="Sci. Rep.">
        <title>Characterisation of pathogen-specific regions and novel effector candidates in Fusarium oxysporum f. sp. cepae.</title>
        <authorList>
            <person name="Armitage A.D."/>
            <person name="Taylor A."/>
            <person name="Sobczyk M.K."/>
            <person name="Baxter L."/>
            <person name="Greenfield B.P."/>
            <person name="Bates H.J."/>
            <person name="Wilson F."/>
            <person name="Jackson A.C."/>
            <person name="Ott S."/>
            <person name="Harrison R.J."/>
            <person name="Clarkson J.P."/>
        </authorList>
    </citation>
    <scope>NUCLEOTIDE SEQUENCE [LARGE SCALE GENOMIC DNA]</scope>
    <source>
        <strain evidence="6 7">Fp_A8</strain>
    </source>
</reference>
<dbReference type="GO" id="GO:0005694">
    <property type="term" value="C:chromosome"/>
    <property type="evidence" value="ECO:0007669"/>
    <property type="project" value="TreeGrafter"/>
</dbReference>
<dbReference type="InterPro" id="IPR004437">
    <property type="entry name" value="ParB/RepB/Spo0J"/>
</dbReference>
<evidence type="ECO:0000256" key="1">
    <source>
        <dbReference type="ARBA" id="ARBA00006295"/>
    </source>
</evidence>
<feature type="domain" description="ParB/Spo0J HTH" evidence="5">
    <location>
        <begin position="44"/>
        <end position="101"/>
    </location>
</feature>
<keyword evidence="2" id="KW-0159">Chromosome partition</keyword>
<dbReference type="SUPFAM" id="SSF109709">
    <property type="entry name" value="KorB DNA-binding domain-like"/>
    <property type="match status" value="1"/>
</dbReference>
<sequence>MVVTGERRWRASKLAGKVEIPAVVTELTDQEIVAVQLIENLQREDLSPIEVAEGYRKLQQEFDLTQEAVAETVGKSKQTVSDFLKVLEMPAEFQRLLSEKLVRGAADLNALWRANGKQPDRVAALIAGATQDSPITRVMIRSITNPDPVDTPWDGTGSPAGRTPPSDPSATNPGPNGGAVTPPPTETGSGSGSNGEGSTPGAAPKGKPGAGESGKVSSGNELVYTISTAQKNGDWIAT</sequence>
<evidence type="ECO:0000259" key="5">
    <source>
        <dbReference type="Pfam" id="PF17762"/>
    </source>
</evidence>
<evidence type="ECO:0000256" key="2">
    <source>
        <dbReference type="ARBA" id="ARBA00022829"/>
    </source>
</evidence>
<accession>A0A420R9C1</accession>
<comment type="caution">
    <text evidence="6">The sequence shown here is derived from an EMBL/GenBank/DDBJ whole genome shotgun (WGS) entry which is preliminary data.</text>
</comment>